<dbReference type="InterPro" id="IPR004161">
    <property type="entry name" value="EFTu-like_2"/>
</dbReference>
<dbReference type="InterPro" id="IPR000640">
    <property type="entry name" value="EFG_V-like"/>
</dbReference>
<dbReference type="FunFam" id="3.30.230.10:FF:000003">
    <property type="entry name" value="Elongation factor G"/>
    <property type="match status" value="1"/>
</dbReference>
<keyword evidence="8" id="KW-0963">Cytoplasm</keyword>
<feature type="domain" description="Tr-type G" evidence="10">
    <location>
        <begin position="4"/>
        <end position="280"/>
    </location>
</feature>
<evidence type="ECO:0000313" key="12">
    <source>
        <dbReference type="Proteomes" id="UP000318995"/>
    </source>
</evidence>
<dbReference type="InterPro" id="IPR009000">
    <property type="entry name" value="Transl_B-barrel_sf"/>
</dbReference>
<comment type="function">
    <text evidence="7 8">Catalyzes the GTP-dependent ribosomal translocation step during translation elongation. During this step, the ribosome changes from the pre-translocational (PRE) to the post-translocational (POST) state as the newly formed A-site-bound peptidyl-tRNA and P-site-bound deacylated tRNA move to the P and E sites, respectively. Catalyzes the coordinated movement of the two tRNA molecules, the mRNA and conformational changes in the ribosome.</text>
</comment>
<evidence type="ECO:0000256" key="6">
    <source>
        <dbReference type="ARBA" id="ARBA00023134"/>
    </source>
</evidence>
<name>A0A5C5WB42_9BACT</name>
<dbReference type="InterPro" id="IPR005517">
    <property type="entry name" value="Transl_elong_EFG/EF2_IV"/>
</dbReference>
<sequence>MNLAKVRNIGISAHIDSGKTTLSERILFYAGRIHKIEDVRGGGDGATMDHMELEKERGITITSAATSLEWNGNKINLIDTPGHVDFTVEVERSLRVLDGAILVLCSVGGVQSQSMTVDRQMKRYNVPRLAFINKMDRTGSNPFSVVDQVRKKLGADAVLFQLPIGKEDNFKGVVDLVAMKAYYNEGDNGETIRVEEIPADLKEQAEEYRHAMLEALSMYDDSMMEKMLGEEEITAEQIHKTTRHAVINCAFTPVFMGSAFKNKSVQPLLDAVNLYLPSPNEVTNSGNDPKEEGKRMKLQPDPTKPLVAMGFKITDDEYGQLTYTRIYQGKVEKGGTYYNQRSGKKERFSRLVRMHSNKREEIDAAEAGDIIAVMGIDCASGDTYCSEPNYCSLENIFVADPVIKMSVQALSRDNTDKLSKALQRFRKEDPTFHVFTDDETNETVIAGMGELHLEVYVERIKREYGVEVEVGAPKVSYRESGQQPFAFDHKRKKQTGGSGQYGHIVGEMRPMTEEDRVKAEGSEMFFEDKVTGGRIPKEYIPAVKKGFEEMMDKGPVAGYPVVGMTIELRDGSYHDVDSSDMAFKLTARECFREYFSRMKPVLLEPIMKMEIECPEDFQGSVVGQVSSKRGMIVETETNSGLTKILAEVPLAETFGYSTDLRSMTQGQGSFTMELCKYAPVPSNIQEEIVAARKAEMQPA</sequence>
<reference evidence="11 12" key="1">
    <citation type="submission" date="2019-02" db="EMBL/GenBank/DDBJ databases">
        <title>Deep-cultivation of Planctomycetes and their phenomic and genomic characterization uncovers novel biology.</title>
        <authorList>
            <person name="Wiegand S."/>
            <person name="Jogler M."/>
            <person name="Boedeker C."/>
            <person name="Pinto D."/>
            <person name="Vollmers J."/>
            <person name="Rivas-Marin E."/>
            <person name="Kohn T."/>
            <person name="Peeters S.H."/>
            <person name="Heuer A."/>
            <person name="Rast P."/>
            <person name="Oberbeckmann S."/>
            <person name="Bunk B."/>
            <person name="Jeske O."/>
            <person name="Meyerdierks A."/>
            <person name="Storesund J.E."/>
            <person name="Kallscheuer N."/>
            <person name="Luecker S."/>
            <person name="Lage O.M."/>
            <person name="Pohl T."/>
            <person name="Merkel B.J."/>
            <person name="Hornburger P."/>
            <person name="Mueller R.-W."/>
            <person name="Bruemmer F."/>
            <person name="Labrenz M."/>
            <person name="Spormann A.M."/>
            <person name="Op Den Camp H."/>
            <person name="Overmann J."/>
            <person name="Amann R."/>
            <person name="Jetten M.S.M."/>
            <person name="Mascher T."/>
            <person name="Medema M.H."/>
            <person name="Devos D.P."/>
            <person name="Kaster A.-K."/>
            <person name="Ovreas L."/>
            <person name="Rohde M."/>
            <person name="Galperin M.Y."/>
            <person name="Jogler C."/>
        </authorList>
    </citation>
    <scope>NUCLEOTIDE SEQUENCE [LARGE SCALE GENOMIC DNA]</scope>
    <source>
        <strain evidence="11 12">Pla111</strain>
    </source>
</reference>
<dbReference type="InterPro" id="IPR005225">
    <property type="entry name" value="Small_GTP-bd"/>
</dbReference>
<dbReference type="GO" id="GO:0005525">
    <property type="term" value="F:GTP binding"/>
    <property type="evidence" value="ECO:0007669"/>
    <property type="project" value="UniProtKB-UniRule"/>
</dbReference>
<dbReference type="InterPro" id="IPR047872">
    <property type="entry name" value="EFG_IV"/>
</dbReference>
<dbReference type="RefSeq" id="WP_146571958.1">
    <property type="nucleotide sequence ID" value="NZ_SJPH01000002.1"/>
</dbReference>
<dbReference type="FunFam" id="2.40.30.10:FF:000022">
    <property type="entry name" value="Elongation factor G, mitochondrial"/>
    <property type="match status" value="1"/>
</dbReference>
<dbReference type="CDD" id="cd01434">
    <property type="entry name" value="EFG_mtEFG1_IV"/>
    <property type="match status" value="1"/>
</dbReference>
<dbReference type="PANTHER" id="PTHR43636">
    <property type="entry name" value="ELONGATION FACTOR G, MITOCHONDRIAL"/>
    <property type="match status" value="1"/>
</dbReference>
<evidence type="ECO:0000256" key="1">
    <source>
        <dbReference type="ARBA" id="ARBA00005870"/>
    </source>
</evidence>
<dbReference type="SUPFAM" id="SSF54211">
    <property type="entry name" value="Ribosomal protein S5 domain 2-like"/>
    <property type="match status" value="1"/>
</dbReference>
<feature type="binding site" evidence="8">
    <location>
        <begin position="13"/>
        <end position="20"/>
    </location>
    <ligand>
        <name>GTP</name>
        <dbReference type="ChEBI" id="CHEBI:37565"/>
    </ligand>
</feature>
<dbReference type="Pfam" id="PF00679">
    <property type="entry name" value="EFG_C"/>
    <property type="match status" value="1"/>
</dbReference>
<dbReference type="GO" id="GO:0005737">
    <property type="term" value="C:cytoplasm"/>
    <property type="evidence" value="ECO:0007669"/>
    <property type="project" value="UniProtKB-SubCell"/>
</dbReference>
<keyword evidence="3 8" id="KW-0547">Nucleotide-binding</keyword>
<dbReference type="InterPro" id="IPR035647">
    <property type="entry name" value="EFG_III/V"/>
</dbReference>
<dbReference type="PRINTS" id="PR00315">
    <property type="entry name" value="ELONGATNFCT"/>
</dbReference>
<dbReference type="HAMAP" id="MF_00054_B">
    <property type="entry name" value="EF_G_EF_2_B"/>
    <property type="match status" value="1"/>
</dbReference>
<dbReference type="PANTHER" id="PTHR43636:SF2">
    <property type="entry name" value="ELONGATION FACTOR G, MITOCHONDRIAL"/>
    <property type="match status" value="1"/>
</dbReference>
<dbReference type="Pfam" id="PF03144">
    <property type="entry name" value="GTP_EFTU_D2"/>
    <property type="match status" value="1"/>
</dbReference>
<dbReference type="AlphaFoldDB" id="A0A5C5WB42"/>
<comment type="subcellular location">
    <subcellularLocation>
        <location evidence="8">Cytoplasm</location>
    </subcellularLocation>
</comment>
<evidence type="ECO:0000256" key="8">
    <source>
        <dbReference type="HAMAP-Rule" id="MF_00054"/>
    </source>
</evidence>
<dbReference type="FunFam" id="3.30.70.870:FF:000001">
    <property type="entry name" value="Elongation factor G"/>
    <property type="match status" value="1"/>
</dbReference>
<dbReference type="FunFam" id="3.40.50.300:FF:000029">
    <property type="entry name" value="Elongation factor G"/>
    <property type="match status" value="1"/>
</dbReference>
<evidence type="ECO:0000256" key="4">
    <source>
        <dbReference type="ARBA" id="ARBA00022768"/>
    </source>
</evidence>
<keyword evidence="4 8" id="KW-0251">Elongation factor</keyword>
<dbReference type="CDD" id="cd03713">
    <property type="entry name" value="EFG_mtEFG_C"/>
    <property type="match status" value="1"/>
</dbReference>
<dbReference type="InterPro" id="IPR009022">
    <property type="entry name" value="EFG_III"/>
</dbReference>
<dbReference type="SMART" id="SM00838">
    <property type="entry name" value="EFG_C"/>
    <property type="match status" value="1"/>
</dbReference>
<evidence type="ECO:0000256" key="9">
    <source>
        <dbReference type="SAM" id="MobiDB-lite"/>
    </source>
</evidence>
<feature type="binding site" evidence="8">
    <location>
        <begin position="133"/>
        <end position="136"/>
    </location>
    <ligand>
        <name>GTP</name>
        <dbReference type="ChEBI" id="CHEBI:37565"/>
    </ligand>
</feature>
<dbReference type="InterPro" id="IPR014721">
    <property type="entry name" value="Ribsml_uS5_D2-typ_fold_subgr"/>
</dbReference>
<dbReference type="InterPro" id="IPR000795">
    <property type="entry name" value="T_Tr_GTP-bd_dom"/>
</dbReference>
<keyword evidence="6 8" id="KW-0342">GTP-binding</keyword>
<evidence type="ECO:0000256" key="7">
    <source>
        <dbReference type="ARBA" id="ARBA00024731"/>
    </source>
</evidence>
<dbReference type="Pfam" id="PF00009">
    <property type="entry name" value="GTP_EFTU"/>
    <property type="match status" value="1"/>
</dbReference>
<dbReference type="CDD" id="cd04091">
    <property type="entry name" value="mtEFG1_II_like"/>
    <property type="match status" value="1"/>
</dbReference>
<dbReference type="GO" id="GO:0003746">
    <property type="term" value="F:translation elongation factor activity"/>
    <property type="evidence" value="ECO:0007669"/>
    <property type="project" value="UniProtKB-UniRule"/>
</dbReference>
<dbReference type="InterPro" id="IPR004540">
    <property type="entry name" value="Transl_elong_EFG/EF2"/>
</dbReference>
<dbReference type="InterPro" id="IPR041095">
    <property type="entry name" value="EFG_II"/>
</dbReference>
<dbReference type="FunFam" id="3.30.70.240:FF:000001">
    <property type="entry name" value="Elongation factor G"/>
    <property type="match status" value="1"/>
</dbReference>
<feature type="region of interest" description="Disordered" evidence="9">
    <location>
        <begin position="280"/>
        <end position="301"/>
    </location>
</feature>
<dbReference type="InterPro" id="IPR035649">
    <property type="entry name" value="EFG_V"/>
</dbReference>
<evidence type="ECO:0000259" key="10">
    <source>
        <dbReference type="PROSITE" id="PS51722"/>
    </source>
</evidence>
<dbReference type="CDD" id="cd01886">
    <property type="entry name" value="EF-G"/>
    <property type="match status" value="1"/>
</dbReference>
<dbReference type="InterPro" id="IPR020568">
    <property type="entry name" value="Ribosomal_Su5_D2-typ_SF"/>
</dbReference>
<evidence type="ECO:0000256" key="5">
    <source>
        <dbReference type="ARBA" id="ARBA00022917"/>
    </source>
</evidence>
<dbReference type="Gene3D" id="3.30.70.240">
    <property type="match status" value="1"/>
</dbReference>
<dbReference type="SUPFAM" id="SSF50447">
    <property type="entry name" value="Translation proteins"/>
    <property type="match status" value="1"/>
</dbReference>
<dbReference type="SUPFAM" id="SSF52540">
    <property type="entry name" value="P-loop containing nucleoside triphosphate hydrolases"/>
    <property type="match status" value="1"/>
</dbReference>
<accession>A0A5C5WB42</accession>
<dbReference type="Gene3D" id="3.40.50.300">
    <property type="entry name" value="P-loop containing nucleotide triphosphate hydrolases"/>
    <property type="match status" value="1"/>
</dbReference>
<dbReference type="NCBIfam" id="TIGR00484">
    <property type="entry name" value="EF-G"/>
    <property type="match status" value="1"/>
</dbReference>
<protein>
    <recommendedName>
        <fullName evidence="2 8">Elongation factor G</fullName>
        <shortName evidence="8">EF-G</shortName>
    </recommendedName>
</protein>
<keyword evidence="12" id="KW-1185">Reference proteome</keyword>
<organism evidence="11 12">
    <name type="scientific">Botrimarina hoheduenensis</name>
    <dbReference type="NCBI Taxonomy" id="2528000"/>
    <lineage>
        <taxon>Bacteria</taxon>
        <taxon>Pseudomonadati</taxon>
        <taxon>Planctomycetota</taxon>
        <taxon>Planctomycetia</taxon>
        <taxon>Pirellulales</taxon>
        <taxon>Lacipirellulaceae</taxon>
        <taxon>Botrimarina</taxon>
    </lineage>
</organism>
<dbReference type="CDD" id="cd16262">
    <property type="entry name" value="EFG_III"/>
    <property type="match status" value="1"/>
</dbReference>
<keyword evidence="5 8" id="KW-0648">Protein biosynthesis</keyword>
<dbReference type="OrthoDB" id="9804431at2"/>
<dbReference type="PROSITE" id="PS51722">
    <property type="entry name" value="G_TR_2"/>
    <property type="match status" value="1"/>
</dbReference>
<comment type="caution">
    <text evidence="11">The sequence shown here is derived from an EMBL/GenBank/DDBJ whole genome shotgun (WGS) entry which is preliminary data.</text>
</comment>
<dbReference type="InterPro" id="IPR027417">
    <property type="entry name" value="P-loop_NTPase"/>
</dbReference>
<evidence type="ECO:0000313" key="11">
    <source>
        <dbReference type="EMBL" id="TWT47385.1"/>
    </source>
</evidence>
<feature type="binding site" evidence="8">
    <location>
        <begin position="79"/>
        <end position="83"/>
    </location>
    <ligand>
        <name>GTP</name>
        <dbReference type="ChEBI" id="CHEBI:37565"/>
    </ligand>
</feature>
<dbReference type="EMBL" id="SJPH01000002">
    <property type="protein sequence ID" value="TWT47385.1"/>
    <property type="molecule type" value="Genomic_DNA"/>
</dbReference>
<dbReference type="Gene3D" id="3.30.70.870">
    <property type="entry name" value="Elongation Factor G (Translational Gtpase), domain 3"/>
    <property type="match status" value="1"/>
</dbReference>
<dbReference type="GO" id="GO:0003924">
    <property type="term" value="F:GTPase activity"/>
    <property type="evidence" value="ECO:0007669"/>
    <property type="project" value="InterPro"/>
</dbReference>
<dbReference type="Gene3D" id="2.40.30.10">
    <property type="entry name" value="Translation factors"/>
    <property type="match status" value="1"/>
</dbReference>
<dbReference type="Pfam" id="PF14492">
    <property type="entry name" value="EFG_III"/>
    <property type="match status" value="1"/>
</dbReference>
<evidence type="ECO:0000256" key="2">
    <source>
        <dbReference type="ARBA" id="ARBA00017872"/>
    </source>
</evidence>
<dbReference type="SUPFAM" id="SSF54980">
    <property type="entry name" value="EF-G C-terminal domain-like"/>
    <property type="match status" value="2"/>
</dbReference>
<gene>
    <name evidence="11" type="primary">fusA_1</name>
    <name evidence="8" type="synonym">fusA</name>
    <name evidence="11" type="ORF">Pla111_09980</name>
</gene>
<dbReference type="Pfam" id="PF03764">
    <property type="entry name" value="EFG_IV"/>
    <property type="match status" value="1"/>
</dbReference>
<dbReference type="Proteomes" id="UP000318995">
    <property type="component" value="Unassembled WGS sequence"/>
</dbReference>
<dbReference type="NCBIfam" id="TIGR00231">
    <property type="entry name" value="small_GTP"/>
    <property type="match status" value="1"/>
</dbReference>
<proteinExistence type="inferred from homology"/>
<comment type="similarity">
    <text evidence="1 8">Belongs to the TRAFAC class translation factor GTPase superfamily. Classic translation factor GTPase family. EF-G/EF-2 subfamily.</text>
</comment>
<dbReference type="NCBIfam" id="NF009381">
    <property type="entry name" value="PRK12740.1-5"/>
    <property type="match status" value="1"/>
</dbReference>
<dbReference type="Gene3D" id="3.30.230.10">
    <property type="match status" value="1"/>
</dbReference>
<evidence type="ECO:0000256" key="3">
    <source>
        <dbReference type="ARBA" id="ARBA00022741"/>
    </source>
</evidence>
<dbReference type="SMART" id="SM00889">
    <property type="entry name" value="EFG_IV"/>
    <property type="match status" value="1"/>
</dbReference>